<dbReference type="PANTHER" id="PTHR10724:SF10">
    <property type="entry name" value="S1 RNA-BINDING DOMAIN-CONTAINING PROTEIN 1"/>
    <property type="match status" value="1"/>
</dbReference>
<dbReference type="PROSITE" id="PS50126">
    <property type="entry name" value="S1"/>
    <property type="match status" value="1"/>
</dbReference>
<name>A0ABW4D7B4_9LACO</name>
<accession>A0ABW4D7B4</accession>
<dbReference type="Gene3D" id="2.40.50.140">
    <property type="entry name" value="Nucleic acid-binding proteins"/>
    <property type="match status" value="1"/>
</dbReference>
<dbReference type="Proteomes" id="UP001597189">
    <property type="component" value="Unassembled WGS sequence"/>
</dbReference>
<gene>
    <name evidence="3" type="ORF">ACFQ44_12355</name>
</gene>
<protein>
    <submittedName>
        <fullName evidence="3">S1 domain-containing RNA-binding protein</fullName>
    </submittedName>
</protein>
<dbReference type="SMART" id="SM00316">
    <property type="entry name" value="S1"/>
    <property type="match status" value="1"/>
</dbReference>
<feature type="region of interest" description="Disordered" evidence="1">
    <location>
        <begin position="77"/>
        <end position="188"/>
    </location>
</feature>
<dbReference type="InterPro" id="IPR003029">
    <property type="entry name" value="S1_domain"/>
</dbReference>
<dbReference type="InterPro" id="IPR050437">
    <property type="entry name" value="Ribos_protein_bS1-like"/>
</dbReference>
<comment type="caution">
    <text evidence="3">The sequence shown here is derived from an EMBL/GenBank/DDBJ whole genome shotgun (WGS) entry which is preliminary data.</text>
</comment>
<evidence type="ECO:0000256" key="1">
    <source>
        <dbReference type="SAM" id="MobiDB-lite"/>
    </source>
</evidence>
<feature type="compositionally biased region" description="Basic and acidic residues" evidence="1">
    <location>
        <begin position="91"/>
        <end position="109"/>
    </location>
</feature>
<dbReference type="EMBL" id="JBHTOD010000011">
    <property type="protein sequence ID" value="MFD1456450.1"/>
    <property type="molecule type" value="Genomic_DNA"/>
</dbReference>
<evidence type="ECO:0000313" key="3">
    <source>
        <dbReference type="EMBL" id="MFD1456450.1"/>
    </source>
</evidence>
<sequence length="188" mass="20388">MAIEVGAKVTGKVSGITNFGAFVDLGDHKTGLVHISEISDGYVKDIHDVLSVGDEVTVKVLTVGDDGKIGLSIRKATDHPESERPHHSHNDHHESHHDNNNRGGNHEFHGNGGNHGGESNGHGRRFENNGPRPHHSSANGRFSGHHSAKHEESFDDLMSGFLKQSEDRLATIKRNTEGKRGGRGGRRS</sequence>
<reference evidence="4" key="1">
    <citation type="journal article" date="2019" name="Int. J. Syst. Evol. Microbiol.">
        <title>The Global Catalogue of Microorganisms (GCM) 10K type strain sequencing project: providing services to taxonomists for standard genome sequencing and annotation.</title>
        <authorList>
            <consortium name="The Broad Institute Genomics Platform"/>
            <consortium name="The Broad Institute Genome Sequencing Center for Infectious Disease"/>
            <person name="Wu L."/>
            <person name="Ma J."/>
        </authorList>
    </citation>
    <scope>NUCLEOTIDE SEQUENCE [LARGE SCALE GENOMIC DNA]</scope>
    <source>
        <strain evidence="4">CCM 8979</strain>
    </source>
</reference>
<dbReference type="Pfam" id="PF00575">
    <property type="entry name" value="S1"/>
    <property type="match status" value="1"/>
</dbReference>
<evidence type="ECO:0000259" key="2">
    <source>
        <dbReference type="PROSITE" id="PS50126"/>
    </source>
</evidence>
<feature type="compositionally biased region" description="Basic and acidic residues" evidence="1">
    <location>
        <begin position="164"/>
        <end position="180"/>
    </location>
</feature>
<keyword evidence="4" id="KW-1185">Reference proteome</keyword>
<evidence type="ECO:0000313" key="4">
    <source>
        <dbReference type="Proteomes" id="UP001597189"/>
    </source>
</evidence>
<feature type="compositionally biased region" description="Gly residues" evidence="1">
    <location>
        <begin position="110"/>
        <end position="120"/>
    </location>
</feature>
<organism evidence="3 4">
    <name type="scientific">Levilactobacillus lanxiensis</name>
    <dbReference type="NCBI Taxonomy" id="2799568"/>
    <lineage>
        <taxon>Bacteria</taxon>
        <taxon>Bacillati</taxon>
        <taxon>Bacillota</taxon>
        <taxon>Bacilli</taxon>
        <taxon>Lactobacillales</taxon>
        <taxon>Lactobacillaceae</taxon>
        <taxon>Levilactobacillus</taxon>
    </lineage>
</organism>
<dbReference type="SUPFAM" id="SSF50249">
    <property type="entry name" value="Nucleic acid-binding proteins"/>
    <property type="match status" value="1"/>
</dbReference>
<dbReference type="InterPro" id="IPR012340">
    <property type="entry name" value="NA-bd_OB-fold"/>
</dbReference>
<dbReference type="NCBIfam" id="NF006363">
    <property type="entry name" value="PRK08582.1"/>
    <property type="match status" value="1"/>
</dbReference>
<dbReference type="PANTHER" id="PTHR10724">
    <property type="entry name" value="30S RIBOSOMAL PROTEIN S1"/>
    <property type="match status" value="1"/>
</dbReference>
<proteinExistence type="predicted"/>
<dbReference type="RefSeq" id="WP_203646856.1">
    <property type="nucleotide sequence ID" value="NZ_BOLN01000011.1"/>
</dbReference>
<feature type="domain" description="S1 motif" evidence="2">
    <location>
        <begin position="6"/>
        <end position="74"/>
    </location>
</feature>